<feature type="domain" description="Fibronectin type-III" evidence="14">
    <location>
        <begin position="1705"/>
        <end position="1798"/>
    </location>
</feature>
<dbReference type="CDD" id="cd21156">
    <property type="entry name" value="PUA_eIF2d-like"/>
    <property type="match status" value="1"/>
</dbReference>
<dbReference type="InterPro" id="IPR003961">
    <property type="entry name" value="FN3_dom"/>
</dbReference>
<evidence type="ECO:0000313" key="15">
    <source>
        <dbReference type="EMBL" id="KAF7996881.1"/>
    </source>
</evidence>
<dbReference type="PROSITE" id="PS50853">
    <property type="entry name" value="FN3"/>
    <property type="match status" value="6"/>
</dbReference>
<dbReference type="InterPro" id="IPR056754">
    <property type="entry name" value="DSCAM/DSCAML_C"/>
</dbReference>
<keyword evidence="9" id="KW-1015">Disulfide bond</keyword>
<feature type="region of interest" description="Disordered" evidence="11">
    <location>
        <begin position="2225"/>
        <end position="2249"/>
    </location>
</feature>
<dbReference type="SMART" id="SM00408">
    <property type="entry name" value="IGc2"/>
    <property type="match status" value="8"/>
</dbReference>
<evidence type="ECO:0000313" key="16">
    <source>
        <dbReference type="Proteomes" id="UP000639338"/>
    </source>
</evidence>
<organism evidence="15 16">
    <name type="scientific">Aphidius gifuensis</name>
    <name type="common">Parasitoid wasp</name>
    <dbReference type="NCBI Taxonomy" id="684658"/>
    <lineage>
        <taxon>Eukaryota</taxon>
        <taxon>Metazoa</taxon>
        <taxon>Ecdysozoa</taxon>
        <taxon>Arthropoda</taxon>
        <taxon>Hexapoda</taxon>
        <taxon>Insecta</taxon>
        <taxon>Pterygota</taxon>
        <taxon>Neoptera</taxon>
        <taxon>Endopterygota</taxon>
        <taxon>Hymenoptera</taxon>
        <taxon>Apocrita</taxon>
        <taxon>Ichneumonoidea</taxon>
        <taxon>Braconidae</taxon>
        <taxon>Aphidiinae</taxon>
        <taxon>Aphidius</taxon>
    </lineage>
</organism>
<evidence type="ECO:0000256" key="9">
    <source>
        <dbReference type="ARBA" id="ARBA00023157"/>
    </source>
</evidence>
<feature type="domain" description="Fibronectin type-III" evidence="14">
    <location>
        <begin position="1515"/>
        <end position="1616"/>
    </location>
</feature>
<dbReference type="InterPro" id="IPR048247">
    <property type="entry name" value="eIF2D_N"/>
</dbReference>
<evidence type="ECO:0000259" key="13">
    <source>
        <dbReference type="PROSITE" id="PS50835"/>
    </source>
</evidence>
<evidence type="ECO:0000256" key="2">
    <source>
        <dbReference type="ARBA" id="ARBA00022490"/>
    </source>
</evidence>
<keyword evidence="8 12" id="KW-0472">Membrane</keyword>
<dbReference type="InterPro" id="IPR007110">
    <property type="entry name" value="Ig-like_dom"/>
</dbReference>
<evidence type="ECO:0000259" key="14">
    <source>
        <dbReference type="PROSITE" id="PS50853"/>
    </source>
</evidence>
<dbReference type="SUPFAM" id="SSF88697">
    <property type="entry name" value="PUA domain-like"/>
    <property type="match status" value="1"/>
</dbReference>
<dbReference type="GO" id="GO:0048812">
    <property type="term" value="P:neuron projection morphogenesis"/>
    <property type="evidence" value="ECO:0007669"/>
    <property type="project" value="UniProtKB-ARBA"/>
</dbReference>
<comment type="caution">
    <text evidence="15">The sequence shown here is derived from an EMBL/GenBank/DDBJ whole genome shotgun (WGS) entry which is preliminary data.</text>
</comment>
<dbReference type="InterPro" id="IPR003598">
    <property type="entry name" value="Ig_sub2"/>
</dbReference>
<dbReference type="Pfam" id="PF25304">
    <property type="entry name" value="WHD_eIF2D"/>
    <property type="match status" value="1"/>
</dbReference>
<feature type="domain" description="Fibronectin type-III" evidence="14">
    <location>
        <begin position="1416"/>
        <end position="1514"/>
    </location>
</feature>
<evidence type="ECO:0000256" key="10">
    <source>
        <dbReference type="ARBA" id="ARBA00023319"/>
    </source>
</evidence>
<dbReference type="CDD" id="cd20958">
    <property type="entry name" value="IgI_5_Dscam"/>
    <property type="match status" value="1"/>
</dbReference>
<feature type="transmembrane region" description="Helical" evidence="12">
    <location>
        <begin position="414"/>
        <end position="436"/>
    </location>
</feature>
<dbReference type="FunFam" id="2.60.40.10:FF:000017">
    <property type="entry name" value="Down syndrome cell adhesion molecule b"/>
    <property type="match status" value="2"/>
</dbReference>
<dbReference type="InterPro" id="IPR057429">
    <property type="entry name" value="WH_eIF2D"/>
</dbReference>
<comment type="subcellular location">
    <subcellularLocation>
        <location evidence="1">Membrane</location>
        <topology evidence="1">Single-pass membrane protein</topology>
    </subcellularLocation>
</comment>
<dbReference type="InterPro" id="IPR041366">
    <property type="entry name" value="Pre-PUA"/>
</dbReference>
<dbReference type="SMART" id="SM00060">
    <property type="entry name" value="FN3"/>
    <property type="match status" value="6"/>
</dbReference>
<feature type="domain" description="Ig-like" evidence="13">
    <location>
        <begin position="718"/>
        <end position="811"/>
    </location>
</feature>
<dbReference type="Pfam" id="PF00041">
    <property type="entry name" value="fn3"/>
    <property type="match status" value="5"/>
</dbReference>
<reference evidence="15 16" key="1">
    <citation type="submission" date="2020-08" db="EMBL/GenBank/DDBJ databases">
        <title>Aphidius gifuensis genome sequencing and assembly.</title>
        <authorList>
            <person name="Du Z."/>
        </authorList>
    </citation>
    <scope>NUCLEOTIDE SEQUENCE [LARGE SCALE GENOMIC DNA]</scope>
    <source>
        <strain evidence="15">YNYX2018</strain>
        <tissue evidence="15">Adults</tissue>
    </source>
</reference>
<dbReference type="CDD" id="cd00096">
    <property type="entry name" value="Ig"/>
    <property type="match status" value="1"/>
</dbReference>
<evidence type="ECO:0000256" key="8">
    <source>
        <dbReference type="ARBA" id="ARBA00023136"/>
    </source>
</evidence>
<dbReference type="CDD" id="cd11610">
    <property type="entry name" value="eIF2D_N"/>
    <property type="match status" value="1"/>
</dbReference>
<keyword evidence="16" id="KW-1185">Reference proteome</keyword>
<evidence type="ECO:0000256" key="7">
    <source>
        <dbReference type="ARBA" id="ARBA00022989"/>
    </source>
</evidence>
<keyword evidence="7 12" id="KW-1133">Transmembrane helix</keyword>
<keyword evidence="10" id="KW-0393">Immunoglobulin domain</keyword>
<dbReference type="PANTHER" id="PTHR13817:SF102">
    <property type="entry name" value="DOWN SYNDROME CELL ADHESION MOLECULE-LIKE PROTEIN DSCAM2"/>
    <property type="match status" value="1"/>
</dbReference>
<feature type="region of interest" description="Disordered" evidence="11">
    <location>
        <begin position="2055"/>
        <end position="2121"/>
    </location>
</feature>
<feature type="compositionally biased region" description="Low complexity" evidence="11">
    <location>
        <begin position="2164"/>
        <end position="2178"/>
    </location>
</feature>
<evidence type="ECO:0000256" key="6">
    <source>
        <dbReference type="ARBA" id="ARBA00022889"/>
    </source>
</evidence>
<dbReference type="InterPro" id="IPR013098">
    <property type="entry name" value="Ig_I-set"/>
</dbReference>
<dbReference type="SUPFAM" id="SSF49265">
    <property type="entry name" value="Fibronectin type III"/>
    <property type="match status" value="3"/>
</dbReference>
<feature type="domain" description="Ig-like" evidence="13">
    <location>
        <begin position="906"/>
        <end position="1011"/>
    </location>
</feature>
<evidence type="ECO:0000256" key="1">
    <source>
        <dbReference type="ARBA" id="ARBA00004167"/>
    </source>
</evidence>
<dbReference type="GO" id="GO:0003723">
    <property type="term" value="F:RNA binding"/>
    <property type="evidence" value="ECO:0007669"/>
    <property type="project" value="InterPro"/>
</dbReference>
<dbReference type="PANTHER" id="PTHR13817">
    <property type="entry name" value="TITIN"/>
    <property type="match status" value="1"/>
</dbReference>
<dbReference type="InterPro" id="IPR015947">
    <property type="entry name" value="PUA-like_sf"/>
</dbReference>
<dbReference type="GO" id="GO:0005737">
    <property type="term" value="C:cytoplasm"/>
    <property type="evidence" value="ECO:0007669"/>
    <property type="project" value="UniProtKB-SubCell"/>
</dbReference>
<dbReference type="Proteomes" id="UP000639338">
    <property type="component" value="Unassembled WGS sequence"/>
</dbReference>
<dbReference type="InterPro" id="IPR013783">
    <property type="entry name" value="Ig-like_fold"/>
</dbReference>
<feature type="domain" description="Ig-like" evidence="13">
    <location>
        <begin position="532"/>
        <end position="622"/>
    </location>
</feature>
<evidence type="ECO:0000256" key="3">
    <source>
        <dbReference type="ARBA" id="ARBA00022692"/>
    </source>
</evidence>
<feature type="domain" description="Ig-like" evidence="13">
    <location>
        <begin position="1116"/>
        <end position="1210"/>
    </location>
</feature>
<dbReference type="CDD" id="cd00063">
    <property type="entry name" value="FN3"/>
    <property type="match status" value="6"/>
</dbReference>
<keyword evidence="4" id="KW-0732">Signal</keyword>
<dbReference type="Pfam" id="PF07679">
    <property type="entry name" value="I-set"/>
    <property type="match status" value="2"/>
</dbReference>
<feature type="domain" description="Ig-like" evidence="13">
    <location>
        <begin position="1604"/>
        <end position="1703"/>
    </location>
</feature>
<feature type="domain" description="Fibronectin type-III" evidence="14">
    <location>
        <begin position="1205"/>
        <end position="1305"/>
    </location>
</feature>
<dbReference type="GO" id="GO:0016020">
    <property type="term" value="C:membrane"/>
    <property type="evidence" value="ECO:0007669"/>
    <property type="project" value="UniProtKB-SubCell"/>
</dbReference>
<dbReference type="SMART" id="SM00409">
    <property type="entry name" value="IG"/>
    <property type="match status" value="8"/>
</dbReference>
<dbReference type="InterPro" id="IPR050964">
    <property type="entry name" value="Striated_Muscle_Regulatory"/>
</dbReference>
<feature type="domain" description="Ig-like" evidence="13">
    <location>
        <begin position="626"/>
        <end position="712"/>
    </location>
</feature>
<proteinExistence type="predicted"/>
<dbReference type="EMBL" id="JACMRX010000001">
    <property type="protein sequence ID" value="KAF7996881.1"/>
    <property type="molecule type" value="Genomic_DNA"/>
</dbReference>
<evidence type="ECO:0000256" key="11">
    <source>
        <dbReference type="SAM" id="MobiDB-lite"/>
    </source>
</evidence>
<dbReference type="InterPro" id="IPR036179">
    <property type="entry name" value="Ig-like_dom_sf"/>
</dbReference>
<gene>
    <name evidence="15" type="ORF">HCN44_002527</name>
</gene>
<feature type="compositionally biased region" description="Basic residues" evidence="11">
    <location>
        <begin position="2055"/>
        <end position="2064"/>
    </location>
</feature>
<dbReference type="InterPro" id="IPR036116">
    <property type="entry name" value="FN3_sf"/>
</dbReference>
<dbReference type="SUPFAM" id="SSF48726">
    <property type="entry name" value="Immunoglobulin"/>
    <property type="match status" value="8"/>
</dbReference>
<dbReference type="InterPro" id="IPR004521">
    <property type="entry name" value="Uncharacterised_CHP00451"/>
</dbReference>
<feature type="compositionally biased region" description="Polar residues" evidence="11">
    <location>
        <begin position="2099"/>
        <end position="2113"/>
    </location>
</feature>
<keyword evidence="6" id="KW-0130">Cell adhesion</keyword>
<dbReference type="InterPro" id="IPR048248">
    <property type="entry name" value="PUA_eIF2d-like"/>
</dbReference>
<name>A0A834Y1D6_APHGI</name>
<dbReference type="PROSITE" id="PS50890">
    <property type="entry name" value="PUA"/>
    <property type="match status" value="1"/>
</dbReference>
<dbReference type="GO" id="GO:0007155">
    <property type="term" value="P:cell adhesion"/>
    <property type="evidence" value="ECO:0007669"/>
    <property type="project" value="UniProtKB-KW"/>
</dbReference>
<feature type="domain" description="Fibronectin type-III" evidence="14">
    <location>
        <begin position="1310"/>
        <end position="1411"/>
    </location>
</feature>
<dbReference type="Pfam" id="PF13927">
    <property type="entry name" value="Ig_3"/>
    <property type="match status" value="6"/>
</dbReference>
<evidence type="ECO:0000256" key="5">
    <source>
        <dbReference type="ARBA" id="ARBA00022737"/>
    </source>
</evidence>
<dbReference type="Gene3D" id="2.60.40.10">
    <property type="entry name" value="Immunoglobulins"/>
    <property type="match status" value="14"/>
</dbReference>
<dbReference type="NCBIfam" id="TIGR00451">
    <property type="entry name" value="unchar_dom_2"/>
    <property type="match status" value="1"/>
</dbReference>
<evidence type="ECO:0008006" key="17">
    <source>
        <dbReference type="Google" id="ProtNLM"/>
    </source>
</evidence>
<dbReference type="OrthoDB" id="5969272at2759"/>
<evidence type="ECO:0000256" key="12">
    <source>
        <dbReference type="SAM" id="Phobius"/>
    </source>
</evidence>
<keyword evidence="2" id="KW-0963">Cytoplasm</keyword>
<accession>A0A834Y1D6</accession>
<protein>
    <recommendedName>
        <fullName evidence="17">Eukaryotic translation initiation factor 2D</fullName>
    </recommendedName>
</protein>
<keyword evidence="3 12" id="KW-0812">Transmembrane</keyword>
<dbReference type="FunFam" id="2.60.40.10:FF:000093">
    <property type="entry name" value="Down syndrome cell adhesion molecule, isoform B"/>
    <property type="match status" value="1"/>
</dbReference>
<feature type="compositionally biased region" description="Polar residues" evidence="11">
    <location>
        <begin position="2076"/>
        <end position="2090"/>
    </location>
</feature>
<feature type="transmembrane region" description="Helical" evidence="12">
    <location>
        <begin position="470"/>
        <end position="489"/>
    </location>
</feature>
<dbReference type="PROSITE" id="PS50835">
    <property type="entry name" value="IG_LIKE"/>
    <property type="match status" value="8"/>
</dbReference>
<dbReference type="Pfam" id="PF26292">
    <property type="entry name" value="PUA_elF2D"/>
    <property type="match status" value="1"/>
</dbReference>
<evidence type="ECO:0000256" key="4">
    <source>
        <dbReference type="ARBA" id="ARBA00022729"/>
    </source>
</evidence>
<sequence length="2285" mass="255162">MFIKPFKVKSNNQLKGTERKKLCEDVLISFPNLSDADVQALLPKKETISSMKIITHGGELCKLYCVAKVPMFFQLDQPNLQLFPTIFTLWQHPDLLYYYTTYPPVVSKLANGAHLMLPGVVLNGPTTIKSYGKLEKNTPVAINTDDNKAAVAVGVTSHSSEEMYMCGGRGKCVDVIHVIGDALCQLGKPPTRPQIDDKSDTPTVNEDSTSDIVEDLNTAAIDDDINDNKNDDINENNIVTTPPEINNLDPIKEMDKLLEYCFLKACKIFKKNDLPILSSSFFKNHLIAACPSDQIVDVKKSSFKKLSAFLAYMVSKGVINTTIIKGVESITQIQSSNPLIRELVINETAEPSKPVSSNTPVVSECFRVTADVLPILSKFGYDFFNDVLVFEKVLLAHGMHEIFSFYFLHHTLTIYHFSFSIFFFIFLFYFISSVFFHQFFYHSRLQSSRFLRKKKINYTHCQQFLDKGRLYFCLHTLVSVSSLIYLPFLTQPNYHPILSPKLCPFLSYLQLLKKIFENIFFHSITEVRGSTPPILNEKLLTMSGRLEDTVVIPCVAYANPPSTNRWYFRRDQREEPIDELSNHWTMHNGCLTIQGLQESDAGSYICSASNPEGSANLEVRLSVIAPLSVHVQPSVQTIDLGKPASLTCSASGFPQTAFYWLKDGQPLRTGDHISLLSRDKISVSSVAREDRGMYQCFVRNEHEMAQGIAELRLGEISPQLVYRFIEQTMQPGPSVSLKCSAAGNPTPQISWLLDGFHLPQHDRLLIGQYVTVYGDVISHVNITSVKSEDSGEYQCTASSRAGEASHSARLNVYGLPYVRPMPAVSAIAEQQLQIKCPVAGYPIESVTWEKNGTRLPTNMRQRVVNGTLTIETVQRNADQGTYTCIARNKHNYTSHRTVDVRVLVPPRISPFFFERGVMEGMRTQLMCSTSEGDQPFNITWLMDNQPIHINNDNMDLSLANNNNEGSNIQISNYSPFSSILTINSVNARNSGNYTCQISNIAGVVEHIATLSVFVPPRWIVEPIDQNAIVGHAVSVACQAEGFPIPTVTWKQSVGETPGDYRELGYGGTEGIGVSKNGSLVIPKVSRGHAGFYLCQGSNGIGPGLSKLIRLTVHAGPKVEVKTRQESARRGETAILRCDAKGDAPLEINWRNRAGRIEPIYDLRYTLENNPREDGLSSELRIIKTGHEDRGEYICTASNAYEPPNFPRNLHVAEQKSRSILLAWSSPSSDSDSLNPDSPITNYIVQYKEVDDMWHDHNTQPVAGDNTIALVSQLKPATSYHFRVFAENHLGTSAPSDILHVQTDGEIPSGPPKQVIVEPLGSQQLKITWQPPDRSLWNGELLGYTITFTVLGSEDQMTNTTRVGISSNGDGSYEYRLNGLQKYTEYSIVVKAFNNKGDGPGSDPVVTRTLEAVPSSPPQNIACAALTGQNIQVTWKPPPSNKVHGIIKGYKLFYETTNGEPMEMQSSRDTKVTQALSTVLHDLRPYTNYSVQVLAYTRAGEGITSNAISCTTEETVPDVPEKVKSIPTIDNTVIISWLPPKRPNGVITKYTVYIRELDHGQEVKIIKDFLPAQSLYYEANGLKLRESYEAWVTASTKVGEGSSTPVIKLQPSSTVPAAIISFGMPIVTPWRIDVKLPCLSVGLPKPILEWRLGDIKLQKQPRLDFDADNTLLLRNVQRSQEGNYSCHVKNSLGFDEIVYSLQIQVPPTPPTLIATGTTTDAVQLQWKQGDNGGSPIKGFVLAFRKEFSEWEEVTLDRHISTHLLTGLQCGTKYQFTLVAFNRIGSGSASKVESSRTKGSKPIQPHKNHLIRTNITSVLLELSSWQDGGCPLLYFVVEYRRLPGDWLLVSNNVSPQQKFSIVNLDSGTSYELRVTAYNNAGSTQAEYLFNTPMPGGSTRSRDRINQGVQVVPLYLDAQVLAPSLISLIAVTLVVAGVCFCLRTHSLRGRETNDPNSQNQAALDNKHNMEQREQFYATVRKPGQQSPCREMSALERIPEYSEDIYPYATFHLPEQENLSGNPVRQAYFYERSDTMLQSSQNNGFFVIKCDMDQYTKIRGRSRRKSKSFKSESEEYDTLGSDSDTEVGTSSRTESSNHIEDTTPASMLTRSPGSNSGPLRGRDQRLTVFPRPVHHSKIRDITDDPSVTSSHFQNIIRPIPKTSERSFTETTTTTKSSSPSSPNHMKIIKKSNEIIKKTDLQRSVESLQNDYQKIKNFNRNTRSRINERKNNNWGNELSTLELKPPSGFTDPRETSEAECDIDMKLKIHRKSPSHTNSLSKSLKDFTITV</sequence>
<dbReference type="InterPro" id="IPR003599">
    <property type="entry name" value="Ig_sub"/>
</dbReference>
<dbReference type="Pfam" id="PF25059">
    <property type="entry name" value="FN3_DSCAM-DSCAML_C"/>
    <property type="match status" value="1"/>
</dbReference>
<dbReference type="CDD" id="cd20956">
    <property type="entry name" value="IgI_4_Dscam"/>
    <property type="match status" value="1"/>
</dbReference>
<dbReference type="FunFam" id="2.60.40.10:FF:000028">
    <property type="entry name" value="Neuronal cell adhesion molecule"/>
    <property type="match status" value="1"/>
</dbReference>
<keyword evidence="5" id="KW-0677">Repeat</keyword>
<feature type="domain" description="Ig-like" evidence="13">
    <location>
        <begin position="816"/>
        <end position="899"/>
    </location>
</feature>
<feature type="domain" description="Fibronectin type-III" evidence="14">
    <location>
        <begin position="1802"/>
        <end position="1892"/>
    </location>
</feature>
<feature type="region of interest" description="Disordered" evidence="11">
    <location>
        <begin position="2160"/>
        <end position="2181"/>
    </location>
</feature>
<dbReference type="Pfam" id="PF17832">
    <property type="entry name" value="Pre-PUA"/>
    <property type="match status" value="1"/>
</dbReference>
<dbReference type="Gene3D" id="3.10.400.20">
    <property type="match status" value="1"/>
</dbReference>
<feature type="domain" description="Ig-like" evidence="13">
    <location>
        <begin position="1016"/>
        <end position="1111"/>
    </location>
</feature>
<dbReference type="FunFam" id="2.60.40.10:FF:000104">
    <property type="entry name" value="Down syndrome cell adhesion molecule b"/>
    <property type="match status" value="1"/>
</dbReference>